<evidence type="ECO:0000313" key="2">
    <source>
        <dbReference type="Proteomes" id="UP001291309"/>
    </source>
</evidence>
<gene>
    <name evidence="1" type="ORF">SYV04_25330</name>
</gene>
<evidence type="ECO:0000313" key="1">
    <source>
        <dbReference type="EMBL" id="MDY7229741.1"/>
    </source>
</evidence>
<accession>A0ABU5H925</accession>
<dbReference type="PROSITE" id="PS51257">
    <property type="entry name" value="PROKAR_LIPOPROTEIN"/>
    <property type="match status" value="1"/>
</dbReference>
<organism evidence="1 2">
    <name type="scientific">Hyalangium rubrum</name>
    <dbReference type="NCBI Taxonomy" id="3103134"/>
    <lineage>
        <taxon>Bacteria</taxon>
        <taxon>Pseudomonadati</taxon>
        <taxon>Myxococcota</taxon>
        <taxon>Myxococcia</taxon>
        <taxon>Myxococcales</taxon>
        <taxon>Cystobacterineae</taxon>
        <taxon>Archangiaceae</taxon>
        <taxon>Hyalangium</taxon>
    </lineage>
</organism>
<keyword evidence="2" id="KW-1185">Reference proteome</keyword>
<dbReference type="InterPro" id="IPR027268">
    <property type="entry name" value="Peptidase_M4/M1_CTD_sf"/>
</dbReference>
<reference evidence="1 2" key="1">
    <citation type="submission" date="2023-12" db="EMBL/GenBank/DDBJ databases">
        <title>the genome sequence of Hyalangium sp. s54d21.</title>
        <authorList>
            <person name="Zhang X."/>
        </authorList>
    </citation>
    <scope>NUCLEOTIDE SEQUENCE [LARGE SCALE GENOMIC DNA]</scope>
    <source>
        <strain evidence="2">s54d21</strain>
    </source>
</reference>
<dbReference type="EMBL" id="JAXIVS010000009">
    <property type="protein sequence ID" value="MDY7229741.1"/>
    <property type="molecule type" value="Genomic_DNA"/>
</dbReference>
<dbReference type="Proteomes" id="UP001291309">
    <property type="component" value="Unassembled WGS sequence"/>
</dbReference>
<sequence length="472" mass="52653">MSGVLRLCLVALAVGMCSCRPEVLRAPRPSVDPAALRYNVTYVREPEHALDVEVVLVRGTPRDFFFTRSGGVETVWAYSETGEEHELTVDRDGVRLPKDTRFLRYRFPMDALIRRRGPDFFAGMPQEDARLIAGRSWLIRPRVAPPDLLVELTVTGVNALLPWQRGPGGVYRLSAEDLVDSGFHGFGGRRCEVRLRDAVLQVAILGHMTHLKDKELCEWLRRTAEEVRTVRRAFPHPRITVLVYPVPNRKTADVFGMVMWSSPPSIALLVGQDAEPSDLVQDWVALHEMLHLTHPAILPRAPWISEGLATYFTEVAKSRSGRQSPEQSWQELITGFERGRRQAGGRTMEEMLEENAPPGIYWVGAYFALLLDVELRRHTGNQRQLDDVLELLATQGPTSTVSAYGAAVDAVAGRPLFNSLLSEKLRLPAFSGLERLLEELGVTTTPGGVKLQLARDSLLREALDGQRASSAQ</sequence>
<proteinExistence type="predicted"/>
<protein>
    <recommendedName>
        <fullName evidence="3">Peptidase M61 catalytic domain-containing protein</fullName>
    </recommendedName>
</protein>
<dbReference type="RefSeq" id="WP_321548463.1">
    <property type="nucleotide sequence ID" value="NZ_JAXIVS010000009.1"/>
</dbReference>
<name>A0ABU5H925_9BACT</name>
<comment type="caution">
    <text evidence="1">The sequence shown here is derived from an EMBL/GenBank/DDBJ whole genome shotgun (WGS) entry which is preliminary data.</text>
</comment>
<evidence type="ECO:0008006" key="3">
    <source>
        <dbReference type="Google" id="ProtNLM"/>
    </source>
</evidence>
<dbReference type="Gene3D" id="1.10.390.10">
    <property type="entry name" value="Neutral Protease Domain 2"/>
    <property type="match status" value="1"/>
</dbReference>